<dbReference type="GO" id="GO:0034398">
    <property type="term" value="P:telomere tethering at nuclear periphery"/>
    <property type="evidence" value="ECO:0007669"/>
    <property type="project" value="TreeGrafter"/>
</dbReference>
<feature type="compositionally biased region" description="Polar residues" evidence="1">
    <location>
        <begin position="618"/>
        <end position="640"/>
    </location>
</feature>
<dbReference type="InterPro" id="IPR037665">
    <property type="entry name" value="Nucleoporin_S59-like"/>
</dbReference>
<feature type="compositionally biased region" description="Low complexity" evidence="1">
    <location>
        <begin position="870"/>
        <end position="883"/>
    </location>
</feature>
<keyword evidence="3" id="KW-1185">Reference proteome</keyword>
<proteinExistence type="predicted"/>
<evidence type="ECO:0000313" key="2">
    <source>
        <dbReference type="EMBL" id="KAF2032460.1"/>
    </source>
</evidence>
<feature type="region of interest" description="Disordered" evidence="1">
    <location>
        <begin position="593"/>
        <end position="706"/>
    </location>
</feature>
<dbReference type="OrthoDB" id="5081713at2759"/>
<comment type="caution">
    <text evidence="2">The sequence shown here is derived from an EMBL/GenBank/DDBJ whole genome shotgun (WGS) entry which is preliminary data.</text>
</comment>
<dbReference type="Gene3D" id="1.10.10.2360">
    <property type="match status" value="1"/>
</dbReference>
<dbReference type="PANTHER" id="PTHR23198:SF6">
    <property type="entry name" value="NUCLEAR PORE COMPLEX PROTEIN NUP98-NUP96"/>
    <property type="match status" value="1"/>
</dbReference>
<feature type="compositionally biased region" description="Polar residues" evidence="1">
    <location>
        <begin position="599"/>
        <end position="611"/>
    </location>
</feature>
<feature type="compositionally biased region" description="Polar residues" evidence="1">
    <location>
        <begin position="860"/>
        <end position="869"/>
    </location>
</feature>
<dbReference type="AlphaFoldDB" id="A0A9P4LPQ8"/>
<accession>A0A9P4LPQ8</accession>
<dbReference type="GO" id="GO:0006405">
    <property type="term" value="P:RNA export from nucleus"/>
    <property type="evidence" value="ECO:0007669"/>
    <property type="project" value="TreeGrafter"/>
</dbReference>
<evidence type="ECO:0000256" key="1">
    <source>
        <dbReference type="SAM" id="MobiDB-lite"/>
    </source>
</evidence>
<organism evidence="2 3">
    <name type="scientific">Setomelanomma holmii</name>
    <dbReference type="NCBI Taxonomy" id="210430"/>
    <lineage>
        <taxon>Eukaryota</taxon>
        <taxon>Fungi</taxon>
        <taxon>Dikarya</taxon>
        <taxon>Ascomycota</taxon>
        <taxon>Pezizomycotina</taxon>
        <taxon>Dothideomycetes</taxon>
        <taxon>Pleosporomycetidae</taxon>
        <taxon>Pleosporales</taxon>
        <taxon>Pleosporineae</taxon>
        <taxon>Phaeosphaeriaceae</taxon>
        <taxon>Setomelanomma</taxon>
    </lineage>
</organism>
<feature type="compositionally biased region" description="Low complexity" evidence="1">
    <location>
        <begin position="644"/>
        <end position="661"/>
    </location>
</feature>
<name>A0A9P4LPQ8_9PLEO</name>
<dbReference type="EMBL" id="ML978172">
    <property type="protein sequence ID" value="KAF2032460.1"/>
    <property type="molecule type" value="Genomic_DNA"/>
</dbReference>
<dbReference type="GO" id="GO:0008139">
    <property type="term" value="F:nuclear localization sequence binding"/>
    <property type="evidence" value="ECO:0007669"/>
    <property type="project" value="TreeGrafter"/>
</dbReference>
<sequence length="1141" mass="124986">MAGGKIKKNISPWNLAQHGITYESDVYLVHDIPTSPNTRTLPGHIHAVGESLLSFEHIIPREWERDLRNESADFQHENLAPDWAKHPPTSAFVDRELFERETGEHSPEWRVAHDDLKRCKSAAKEARRLNGNLEPEWSLFWRTQVFELFDNQLRRQPALCSKIDTWSLYESVTWNEVKNFTEPSRDLIPRTLPKPDLTYAFPIQVEPPEELKGLARDDMMHAFSLQVLGKLQARGIHCAPTTGLRNWTDAPEKSYTWSNSDKSCFPWAVVEMKHDRTDQNEALATRCYCQAANAASRALDLQAQLFCLRKSPVALPPAATDALENENLCERLLNPTCLHSKKLAGHSSASRCWLPSPHFQIENFIESPKTQLAHAKRSTPDTNRYPCISPSPLRREIASPPGQSPQFEVPRNLPIPTSRISLSATASALHVSSAFTNNAHVPLFSGKFHAKISSLTTTPFPAALDYPFQADIQSSNNQVQNSPNSTNKVLPDADIIRAENLSEKLEKLLLFFNNCTPKPIKDGSPRPPETHEPTPQNACAVPTAITRVKVKDLQPHISSAKHPVSVDLQKSAATLCVMDDLIKGLESSSLEDPNHIRVQRNSSVSEACQSRSQEDDLTNWNTCVTPFSPRSQNDDVQSATKAVRSLSSTPERSDSRSSPTRKTQDDSVPAKVPQRQSMSPAASKTSISQESDEDVGPRSGKASTTWLNCESKQFKNGTAQTPFSETEERGNGLFCEWIDKFQTICFQTPYQNESLEELRLADYTQGRRFGSEYWQKLGVGEQSAAKVLEPGRVSEVELDSDAQEDPDSNAHSASEGYSESDQHTSSGEDSEYEDGSKPDNNSESESSSDCDRPTVLLQGFGSTATSRPFGSSTSSGLIGSGPSPKLFGHQNNKQVQLTTSYSLFGGFGSPKPDGDKAQPTSSLFGSAATSSAFGSSASSGLIGSGPSPKLFGHQNNKQGQLTTSYSLFGGFGSPKPDGDKAQPTSSLFGSAATSSAFGSSASSGLIGSGPSPKLFGHQNNKHVQLTTSSSLSGGFGSSRLFNSAAVSKLSGSQDDKQARIKPIRVAINGLTSHPISDERRIELSTLAGITSDLHEPDRQRIHDLAQRYRNPDGSCRVQLKSVVELLESMLSACEDQWFCES</sequence>
<dbReference type="GO" id="GO:0017056">
    <property type="term" value="F:structural constituent of nuclear pore"/>
    <property type="evidence" value="ECO:0007669"/>
    <property type="project" value="TreeGrafter"/>
</dbReference>
<feature type="compositionally biased region" description="Polar residues" evidence="1">
    <location>
        <begin position="889"/>
        <end position="902"/>
    </location>
</feature>
<dbReference type="GO" id="GO:0006606">
    <property type="term" value="P:protein import into nucleus"/>
    <property type="evidence" value="ECO:0007669"/>
    <property type="project" value="TreeGrafter"/>
</dbReference>
<dbReference type="GO" id="GO:0000973">
    <property type="term" value="P:post-transcriptional tethering of RNA polymerase II gene DNA at nuclear periphery"/>
    <property type="evidence" value="ECO:0007669"/>
    <property type="project" value="TreeGrafter"/>
</dbReference>
<dbReference type="PANTHER" id="PTHR23198">
    <property type="entry name" value="NUCLEOPORIN"/>
    <property type="match status" value="1"/>
</dbReference>
<feature type="compositionally biased region" description="Polar residues" evidence="1">
    <location>
        <begin position="809"/>
        <end position="819"/>
    </location>
</feature>
<protein>
    <submittedName>
        <fullName evidence="2">Uncharacterized protein</fullName>
    </submittedName>
</protein>
<gene>
    <name evidence="2" type="ORF">EK21DRAFT_87062</name>
</gene>
<feature type="region of interest" description="Disordered" evidence="1">
    <location>
        <begin position="796"/>
        <end position="987"/>
    </location>
</feature>
<feature type="compositionally biased region" description="Low complexity" evidence="1">
    <location>
        <begin position="920"/>
        <end position="948"/>
    </location>
</feature>
<dbReference type="GO" id="GO:0003723">
    <property type="term" value="F:RNA binding"/>
    <property type="evidence" value="ECO:0007669"/>
    <property type="project" value="TreeGrafter"/>
</dbReference>
<dbReference type="GO" id="GO:0044614">
    <property type="term" value="C:nuclear pore cytoplasmic filaments"/>
    <property type="evidence" value="ECO:0007669"/>
    <property type="project" value="TreeGrafter"/>
</dbReference>
<feature type="compositionally biased region" description="Acidic residues" evidence="1">
    <location>
        <begin position="796"/>
        <end position="807"/>
    </location>
</feature>
<reference evidence="2" key="1">
    <citation type="journal article" date="2020" name="Stud. Mycol.">
        <title>101 Dothideomycetes genomes: a test case for predicting lifestyles and emergence of pathogens.</title>
        <authorList>
            <person name="Haridas S."/>
            <person name="Albert R."/>
            <person name="Binder M."/>
            <person name="Bloem J."/>
            <person name="Labutti K."/>
            <person name="Salamov A."/>
            <person name="Andreopoulos B."/>
            <person name="Baker S."/>
            <person name="Barry K."/>
            <person name="Bills G."/>
            <person name="Bluhm B."/>
            <person name="Cannon C."/>
            <person name="Castanera R."/>
            <person name="Culley D."/>
            <person name="Daum C."/>
            <person name="Ezra D."/>
            <person name="Gonzalez J."/>
            <person name="Henrissat B."/>
            <person name="Kuo A."/>
            <person name="Liang C."/>
            <person name="Lipzen A."/>
            <person name="Lutzoni F."/>
            <person name="Magnuson J."/>
            <person name="Mondo S."/>
            <person name="Nolan M."/>
            <person name="Ohm R."/>
            <person name="Pangilinan J."/>
            <person name="Park H.-J."/>
            <person name="Ramirez L."/>
            <person name="Alfaro M."/>
            <person name="Sun H."/>
            <person name="Tritt A."/>
            <person name="Yoshinaga Y."/>
            <person name="Zwiers L.-H."/>
            <person name="Turgeon B."/>
            <person name="Goodwin S."/>
            <person name="Spatafora J."/>
            <person name="Crous P."/>
            <person name="Grigoriev I."/>
        </authorList>
    </citation>
    <scope>NUCLEOTIDE SEQUENCE</scope>
    <source>
        <strain evidence="2">CBS 110217</strain>
    </source>
</reference>
<feature type="compositionally biased region" description="Polar residues" evidence="1">
    <location>
        <begin position="674"/>
        <end position="689"/>
    </location>
</feature>
<evidence type="ECO:0000313" key="3">
    <source>
        <dbReference type="Proteomes" id="UP000799777"/>
    </source>
</evidence>
<dbReference type="Proteomes" id="UP000799777">
    <property type="component" value="Unassembled WGS sequence"/>
</dbReference>
<feature type="compositionally biased region" description="Polar residues" evidence="1">
    <location>
        <begin position="953"/>
        <end position="966"/>
    </location>
</feature>